<dbReference type="HOGENOM" id="CLU_083147_6_0_1"/>
<dbReference type="PANTHER" id="PTHR15907">
    <property type="entry name" value="DUF614 FAMILY PROTEIN-RELATED"/>
    <property type="match status" value="1"/>
</dbReference>
<dbReference type="Proteomes" id="UP000027265">
    <property type="component" value="Unassembled WGS sequence"/>
</dbReference>
<evidence type="ECO:0008006" key="3">
    <source>
        <dbReference type="Google" id="ProtNLM"/>
    </source>
</evidence>
<dbReference type="EMBL" id="KL197714">
    <property type="protein sequence ID" value="KDQ60390.1"/>
    <property type="molecule type" value="Genomic_DNA"/>
</dbReference>
<accession>A0A067Q2M8</accession>
<reference evidence="2" key="1">
    <citation type="journal article" date="2014" name="Proc. Natl. Acad. Sci. U.S.A.">
        <title>Extensive sampling of basidiomycete genomes demonstrates inadequacy of the white-rot/brown-rot paradigm for wood decay fungi.</title>
        <authorList>
            <person name="Riley R."/>
            <person name="Salamov A.A."/>
            <person name="Brown D.W."/>
            <person name="Nagy L.G."/>
            <person name="Floudas D."/>
            <person name="Held B.W."/>
            <person name="Levasseur A."/>
            <person name="Lombard V."/>
            <person name="Morin E."/>
            <person name="Otillar R."/>
            <person name="Lindquist E.A."/>
            <person name="Sun H."/>
            <person name="LaButti K.M."/>
            <person name="Schmutz J."/>
            <person name="Jabbour D."/>
            <person name="Luo H."/>
            <person name="Baker S.E."/>
            <person name="Pisabarro A.G."/>
            <person name="Walton J.D."/>
            <person name="Blanchette R.A."/>
            <person name="Henrissat B."/>
            <person name="Martin F."/>
            <person name="Cullen D."/>
            <person name="Hibbett D.S."/>
            <person name="Grigoriev I.V."/>
        </authorList>
    </citation>
    <scope>NUCLEOTIDE SEQUENCE [LARGE SCALE GENOMIC DNA]</scope>
    <source>
        <strain evidence="2">MUCL 33604</strain>
    </source>
</reference>
<evidence type="ECO:0000313" key="2">
    <source>
        <dbReference type="Proteomes" id="UP000027265"/>
    </source>
</evidence>
<keyword evidence="2" id="KW-1185">Reference proteome</keyword>
<name>A0A067Q2M8_9AGAM</name>
<gene>
    <name evidence="1" type="ORF">JAAARDRAFT_125936</name>
</gene>
<dbReference type="InParanoid" id="A0A067Q2M8"/>
<evidence type="ECO:0000313" key="1">
    <source>
        <dbReference type="EMBL" id="KDQ60390.1"/>
    </source>
</evidence>
<dbReference type="Pfam" id="PF04749">
    <property type="entry name" value="PLAC8"/>
    <property type="match status" value="1"/>
</dbReference>
<dbReference type="OrthoDB" id="1045822at2759"/>
<organism evidence="1 2">
    <name type="scientific">Jaapia argillacea MUCL 33604</name>
    <dbReference type="NCBI Taxonomy" id="933084"/>
    <lineage>
        <taxon>Eukaryota</taxon>
        <taxon>Fungi</taxon>
        <taxon>Dikarya</taxon>
        <taxon>Basidiomycota</taxon>
        <taxon>Agaricomycotina</taxon>
        <taxon>Agaricomycetes</taxon>
        <taxon>Agaricomycetidae</taxon>
        <taxon>Jaapiales</taxon>
        <taxon>Jaapiaceae</taxon>
        <taxon>Jaapia</taxon>
    </lineage>
</organism>
<proteinExistence type="predicted"/>
<dbReference type="STRING" id="933084.A0A067Q2M8"/>
<sequence length="141" mass="15409">MAVGGGGNRNVKNLPFDANGQREWSNGICGCFGDVGTCLISWWCPCLVYSQNKSRVEYLEQNGRPHPDGGDMCGTDCCCYACLLYFGCGWVLQMGNRAAVRTRYRIAGNGATDCLAAACCTPCELVQESQELELEERSLMQ</sequence>
<dbReference type="NCBIfam" id="TIGR01571">
    <property type="entry name" value="A_thal_Cys_rich"/>
    <property type="match status" value="1"/>
</dbReference>
<dbReference type="InterPro" id="IPR006461">
    <property type="entry name" value="PLAC_motif_containing"/>
</dbReference>
<protein>
    <recommendedName>
        <fullName evidence="3">PLAC8-domain-containing protein</fullName>
    </recommendedName>
</protein>
<dbReference type="AlphaFoldDB" id="A0A067Q2M8"/>